<proteinExistence type="predicted"/>
<dbReference type="RefSeq" id="WP_180702594.1">
    <property type="nucleotide sequence ID" value="NZ_CAOJQT010000061.1"/>
</dbReference>
<feature type="transmembrane region" description="Helical" evidence="1">
    <location>
        <begin position="99"/>
        <end position="116"/>
    </location>
</feature>
<keyword evidence="3" id="KW-1185">Reference proteome</keyword>
<reference evidence="2 3" key="1">
    <citation type="submission" date="2014-04" db="EMBL/GenBank/DDBJ databases">
        <authorList>
            <person name="Hornung B.V."/>
        </authorList>
    </citation>
    <scope>NUCLEOTIDE SEQUENCE [LARGE SCALE GENOMIC DNA]</scope>
    <source>
        <strain evidence="2 3">CRIB</strain>
    </source>
</reference>
<evidence type="ECO:0000256" key="1">
    <source>
        <dbReference type="SAM" id="Phobius"/>
    </source>
</evidence>
<dbReference type="NCBIfam" id="TIGR02893">
    <property type="entry name" value="spore_yabQ"/>
    <property type="match status" value="1"/>
</dbReference>
<feature type="transmembrane region" description="Helical" evidence="1">
    <location>
        <begin position="122"/>
        <end position="145"/>
    </location>
</feature>
<dbReference type="InterPro" id="IPR019074">
    <property type="entry name" value="YabQ"/>
</dbReference>
<keyword evidence="1" id="KW-0472">Membrane</keyword>
<dbReference type="GeneID" id="82204222"/>
<dbReference type="KEGG" id="ril:CRIB_39"/>
<dbReference type="AlphaFoldDB" id="A0A1V1HXV5"/>
<keyword evidence="1" id="KW-1133">Transmembrane helix</keyword>
<accession>A0A1V1HXV5</accession>
<dbReference type="Proteomes" id="UP000245622">
    <property type="component" value="Chromosome 1"/>
</dbReference>
<feature type="transmembrane region" description="Helical" evidence="1">
    <location>
        <begin position="12"/>
        <end position="28"/>
    </location>
</feature>
<protein>
    <submittedName>
        <fullName evidence="2">Spore cortex biosynthesis protein, YabQ-like</fullName>
    </submittedName>
</protein>
<feature type="transmembrane region" description="Helical" evidence="1">
    <location>
        <begin position="70"/>
        <end position="87"/>
    </location>
</feature>
<sequence>MIPFTEDLSSFYATIYGGLAIGLLFDINRSLKSNFKILKYFSIVFNIIFWILATIIIFITVNAIESFDLRYYHFVALLIGFLLYYNTISKFVLKMLNKIIGFIVSLIKKTIIYISIISESLYYMIIYMMHFILDAIFFIPNLFLATKKVIKRKHRIKLKVNKKA</sequence>
<keyword evidence="1" id="KW-0812">Transmembrane</keyword>
<gene>
    <name evidence="2" type="ORF">CRIB_39</name>
</gene>
<dbReference type="Pfam" id="PF09578">
    <property type="entry name" value="Spore_YabQ"/>
    <property type="match status" value="1"/>
</dbReference>
<name>A0A1V1HXV5_9FIRM</name>
<organism evidence="2 3">
    <name type="scientific">Romboutsia ilealis</name>
    <dbReference type="NCBI Taxonomy" id="1115758"/>
    <lineage>
        <taxon>Bacteria</taxon>
        <taxon>Bacillati</taxon>
        <taxon>Bacillota</taxon>
        <taxon>Clostridia</taxon>
        <taxon>Peptostreptococcales</taxon>
        <taxon>Peptostreptococcaceae</taxon>
        <taxon>Romboutsia</taxon>
    </lineage>
</organism>
<evidence type="ECO:0000313" key="3">
    <source>
        <dbReference type="Proteomes" id="UP000245622"/>
    </source>
</evidence>
<dbReference type="EMBL" id="LN555523">
    <property type="protein sequence ID" value="CED92798.1"/>
    <property type="molecule type" value="Genomic_DNA"/>
</dbReference>
<feature type="transmembrane region" description="Helical" evidence="1">
    <location>
        <begin position="40"/>
        <end position="64"/>
    </location>
</feature>
<evidence type="ECO:0000313" key="2">
    <source>
        <dbReference type="EMBL" id="CED92798.1"/>
    </source>
</evidence>